<feature type="domain" description="HEPN" evidence="1">
    <location>
        <begin position="32"/>
        <end position="146"/>
    </location>
</feature>
<dbReference type="Gene3D" id="1.20.120.330">
    <property type="entry name" value="Nucleotidyltransferases domain 2"/>
    <property type="match status" value="1"/>
</dbReference>
<accession>A0AAW6LIK5</accession>
<organism evidence="2 3">
    <name type="scientific">Rhodococcus qingshengii</name>
    <dbReference type="NCBI Taxonomy" id="334542"/>
    <lineage>
        <taxon>Bacteria</taxon>
        <taxon>Bacillati</taxon>
        <taxon>Actinomycetota</taxon>
        <taxon>Actinomycetes</taxon>
        <taxon>Mycobacteriales</taxon>
        <taxon>Nocardiaceae</taxon>
        <taxon>Rhodococcus</taxon>
        <taxon>Rhodococcus erythropolis group</taxon>
    </lineage>
</organism>
<name>A0AAW6LIK5_RHOSG</name>
<dbReference type="Proteomes" id="UP001217325">
    <property type="component" value="Unassembled WGS sequence"/>
</dbReference>
<dbReference type="AlphaFoldDB" id="A0AAW6LIK5"/>
<dbReference type="InterPro" id="IPR007842">
    <property type="entry name" value="HEPN_dom"/>
</dbReference>
<sequence>MTAAWGTGQQVIRRRLDTGELDRVSGSAADGEFLLTEARHRCASARTIRQSDPTGAYVMAYECGRHTATALLTQQGLRAKEQHGHHAVVIESVIEQFGPERFGQLSGMRRRRHTLEYPRNSSETAVTVEEVDEAIDYVEGLLEAAEMLLPKLGLWS</sequence>
<proteinExistence type="predicted"/>
<reference evidence="2" key="1">
    <citation type="submission" date="2023-02" db="EMBL/GenBank/DDBJ databases">
        <title>A novel hydrolase synthesized by Rhodococcus erythropolis HQ is responsible for the detoxification of Zearalenone.</title>
        <authorList>
            <person name="Hu J."/>
            <person name="Xu J."/>
        </authorList>
    </citation>
    <scope>NUCLEOTIDE SEQUENCE</scope>
    <source>
        <strain evidence="2">HQ</strain>
    </source>
</reference>
<evidence type="ECO:0000313" key="2">
    <source>
        <dbReference type="EMBL" id="MDE8647507.1"/>
    </source>
</evidence>
<evidence type="ECO:0000259" key="1">
    <source>
        <dbReference type="Pfam" id="PF05168"/>
    </source>
</evidence>
<dbReference type="Pfam" id="PF05168">
    <property type="entry name" value="HEPN"/>
    <property type="match status" value="1"/>
</dbReference>
<evidence type="ECO:0000313" key="3">
    <source>
        <dbReference type="Proteomes" id="UP001217325"/>
    </source>
</evidence>
<protein>
    <submittedName>
        <fullName evidence="2">HEPN domain-containing protein</fullName>
    </submittedName>
</protein>
<gene>
    <name evidence="2" type="ORF">PXH69_21270</name>
</gene>
<comment type="caution">
    <text evidence="2">The sequence shown here is derived from an EMBL/GenBank/DDBJ whole genome shotgun (WGS) entry which is preliminary data.</text>
</comment>
<dbReference type="RefSeq" id="WP_275232085.1">
    <property type="nucleotide sequence ID" value="NZ_JARDXE010000014.1"/>
</dbReference>
<dbReference type="EMBL" id="JARDXE010000014">
    <property type="protein sequence ID" value="MDE8647507.1"/>
    <property type="molecule type" value="Genomic_DNA"/>
</dbReference>